<dbReference type="Gene3D" id="2.80.10.50">
    <property type="match status" value="1"/>
</dbReference>
<dbReference type="InterPro" id="IPR008979">
    <property type="entry name" value="Galactose-bd-like_sf"/>
</dbReference>
<organism evidence="10 11">
    <name type="scientific">Reichenbachiella agariperforans</name>
    <dbReference type="NCBI Taxonomy" id="156994"/>
    <lineage>
        <taxon>Bacteria</taxon>
        <taxon>Pseudomonadati</taxon>
        <taxon>Bacteroidota</taxon>
        <taxon>Cytophagia</taxon>
        <taxon>Cytophagales</taxon>
        <taxon>Reichenbachiellaceae</taxon>
        <taxon>Reichenbachiella</taxon>
    </lineage>
</organism>
<evidence type="ECO:0000256" key="1">
    <source>
        <dbReference type="ARBA" id="ARBA00002219"/>
    </source>
</evidence>
<protein>
    <submittedName>
        <fullName evidence="10">Por secretion system C-terminal sorting domain-containing protein</fullName>
    </submittedName>
</protein>
<dbReference type="Proteomes" id="UP000184474">
    <property type="component" value="Unassembled WGS sequence"/>
</dbReference>
<dbReference type="InterPro" id="IPR000421">
    <property type="entry name" value="FA58C"/>
</dbReference>
<dbReference type="InterPro" id="IPR011050">
    <property type="entry name" value="Pectin_lyase_fold/virulence"/>
</dbReference>
<dbReference type="InterPro" id="IPR026444">
    <property type="entry name" value="Secre_tail"/>
</dbReference>
<dbReference type="InterPro" id="IPR000772">
    <property type="entry name" value="Ricin_B_lectin"/>
</dbReference>
<dbReference type="SUPFAM" id="SSF51126">
    <property type="entry name" value="Pectin lyase-like"/>
    <property type="match status" value="1"/>
</dbReference>
<dbReference type="PROSITE" id="PS50022">
    <property type="entry name" value="FA58C_3"/>
    <property type="match status" value="1"/>
</dbReference>
<dbReference type="InterPro" id="IPR051941">
    <property type="entry name" value="BG_Antigen-Binding_Lectin"/>
</dbReference>
<dbReference type="AlphaFoldDB" id="A0A1M6LZ49"/>
<evidence type="ECO:0000256" key="2">
    <source>
        <dbReference type="ARBA" id="ARBA00010147"/>
    </source>
</evidence>
<dbReference type="GO" id="GO:0042806">
    <property type="term" value="F:fucose binding"/>
    <property type="evidence" value="ECO:0007669"/>
    <property type="project" value="UniProtKB-ARBA"/>
</dbReference>
<evidence type="ECO:0000313" key="11">
    <source>
        <dbReference type="Proteomes" id="UP000184474"/>
    </source>
</evidence>
<dbReference type="RefSeq" id="WP_073120238.1">
    <property type="nucleotide sequence ID" value="NZ_FRAA01000001.1"/>
</dbReference>
<dbReference type="GO" id="GO:0010185">
    <property type="term" value="P:regulation of cellular defense response"/>
    <property type="evidence" value="ECO:0007669"/>
    <property type="project" value="UniProtKB-ARBA"/>
</dbReference>
<dbReference type="PROSITE" id="PS50231">
    <property type="entry name" value="RICIN_B_LECTIN"/>
    <property type="match status" value="1"/>
</dbReference>
<dbReference type="GO" id="GO:0046872">
    <property type="term" value="F:metal ion binding"/>
    <property type="evidence" value="ECO:0007669"/>
    <property type="project" value="UniProtKB-KW"/>
</dbReference>
<evidence type="ECO:0000256" key="8">
    <source>
        <dbReference type="SAM" id="SignalP"/>
    </source>
</evidence>
<keyword evidence="4" id="KW-0479">Metal-binding</keyword>
<keyword evidence="5" id="KW-0430">Lectin</keyword>
<dbReference type="SUPFAM" id="SSF50370">
    <property type="entry name" value="Ricin B-like lectins"/>
    <property type="match status" value="1"/>
</dbReference>
<gene>
    <name evidence="10" type="ORF">SAMN04488028_1011151</name>
</gene>
<name>A0A1M6LZ49_REIAG</name>
<evidence type="ECO:0000313" key="10">
    <source>
        <dbReference type="EMBL" id="SHJ76445.1"/>
    </source>
</evidence>
<dbReference type="EMBL" id="FRAA01000001">
    <property type="protein sequence ID" value="SHJ76445.1"/>
    <property type="molecule type" value="Genomic_DNA"/>
</dbReference>
<evidence type="ECO:0000256" key="3">
    <source>
        <dbReference type="ARBA" id="ARBA00011233"/>
    </source>
</evidence>
<dbReference type="PANTHER" id="PTHR45713">
    <property type="entry name" value="FTP DOMAIN-CONTAINING PROTEIN"/>
    <property type="match status" value="1"/>
</dbReference>
<sequence length="869" mass="93921">MKRKTITHAVYDCVHSKLKRLVALAVLLLTMTTVYAQTTVSSLSQLIPYLDDDNVNVKLAPGTYSVTANDVSTGAIGKYWQGTTHLGNSFNVFLFEGDNSTYDFTGVTINIETETAQSVGNVDFHEFRIIGSDNVILNLTVVDDGSVNDQPTKRATNVVLDGANNRLEGCHFTVRGSYPYGYGDIFGKGGSNVIAHNKRSACLIRGNSNHVKNSTFICRSYGHGIFFQGANDPIVEGCYVEGELRSTNEVLAEEGSGSPADNVDFQTIWGFNLNDITGNYYFSLQEDGIRSYNAGETVIDGVEYDRGVTNATVLNSTVVKMRSGVTIGWASGTKYVENCTVLACETGYWVGANTNVVNCDGDASIGALLSEDVARSNSNIEITLLDNHVTPLSGEVTAIYFAGTDHEVTIHDGTTSTMSNIDILIGGQRKAHRFMTGNGSTTEGYYHNANNITFTNNTNYAIVVGDKATNTDITTCGTVTDNGTGTSVNYQTCTNDNIALGKSTSQSSTAHGGLSSRAVDGNTSGVWSHGSVTHTNAESNPWWEVDLGGAYEVDEIVLYNRTNCCMDRLSNFTVSVMNGSTTTWSQTYSAYPNPSQTIQVGGAQGETVRVQLNGSSNPLSLAEVQVYGTVASTVGGDFQLVKRNATGFAIDGGGNSSAEGRSVELYTYVQHDNMTWTEISRGGGYYSYQKLNSTVCIDGGSGGANGQDVTLETCNANDYNQHWLKIDAGNGHYRLEKRGTNFSLDGGNNGAIDQNVYLWTSSTTNQNQQWRFDDVSAGARFRDEPLDELASSAFTFYPNPVSSRLTVQLTESSYQQFVIYNVNGMVVNQGKVADDMSKLTIDMDHLDAGLYVLKFSGNNASRSMRIIKE</sequence>
<reference evidence="11" key="1">
    <citation type="submission" date="2016-11" db="EMBL/GenBank/DDBJ databases">
        <authorList>
            <person name="Varghese N."/>
            <person name="Submissions S."/>
        </authorList>
    </citation>
    <scope>NUCLEOTIDE SEQUENCE [LARGE SCALE GENOMIC DNA]</scope>
    <source>
        <strain evidence="11">DSM 26134</strain>
    </source>
</reference>
<dbReference type="CDD" id="cd00161">
    <property type="entry name" value="beta-trefoil_Ricin-like"/>
    <property type="match status" value="1"/>
</dbReference>
<evidence type="ECO:0000256" key="6">
    <source>
        <dbReference type="ARBA" id="ARBA00022837"/>
    </source>
</evidence>
<keyword evidence="11" id="KW-1185">Reference proteome</keyword>
<dbReference type="InterPro" id="IPR035992">
    <property type="entry name" value="Ricin_B-like_lectins"/>
</dbReference>
<dbReference type="PANTHER" id="PTHR45713:SF6">
    <property type="entry name" value="F5_8 TYPE C DOMAIN-CONTAINING PROTEIN"/>
    <property type="match status" value="1"/>
</dbReference>
<dbReference type="Gene3D" id="2.60.120.260">
    <property type="entry name" value="Galactose-binding domain-like"/>
    <property type="match status" value="1"/>
</dbReference>
<dbReference type="NCBIfam" id="TIGR04183">
    <property type="entry name" value="Por_Secre_tail"/>
    <property type="match status" value="1"/>
</dbReference>
<evidence type="ECO:0000259" key="9">
    <source>
        <dbReference type="PROSITE" id="PS50022"/>
    </source>
</evidence>
<keyword evidence="8" id="KW-0732">Signal</keyword>
<dbReference type="Pfam" id="PF22633">
    <property type="entry name" value="F5_F8_type_C_2"/>
    <property type="match status" value="1"/>
</dbReference>
<keyword evidence="6" id="KW-0106">Calcium</keyword>
<accession>A0A1M6LZ49</accession>
<evidence type="ECO:0000256" key="5">
    <source>
        <dbReference type="ARBA" id="ARBA00022734"/>
    </source>
</evidence>
<dbReference type="SUPFAM" id="SSF49785">
    <property type="entry name" value="Galactose-binding domain-like"/>
    <property type="match status" value="1"/>
</dbReference>
<dbReference type="SMART" id="SM00607">
    <property type="entry name" value="FTP"/>
    <property type="match status" value="1"/>
</dbReference>
<comment type="similarity">
    <text evidence="2">Belongs to the fucolectin family.</text>
</comment>
<comment type="function">
    <text evidence="1">Acts as a defensive agent. Recognizes blood group fucosylated oligosaccharides including A, B, H and Lewis B-type antigens. Does not recognize Lewis A antigen and has low affinity for monovalent haptens.</text>
</comment>
<comment type="subunit">
    <text evidence="3">Homotrimer.</text>
</comment>
<dbReference type="STRING" id="156994.SAMN04488028_1011151"/>
<feature type="chain" id="PRO_5012997311" evidence="8">
    <location>
        <begin position="37"/>
        <end position="869"/>
    </location>
</feature>
<dbReference type="Pfam" id="PF00652">
    <property type="entry name" value="Ricin_B_lectin"/>
    <property type="match status" value="1"/>
</dbReference>
<evidence type="ECO:0000256" key="7">
    <source>
        <dbReference type="ARBA" id="ARBA00023157"/>
    </source>
</evidence>
<dbReference type="InterPro" id="IPR006585">
    <property type="entry name" value="FTP1"/>
</dbReference>
<feature type="domain" description="F5/8 type C" evidence="9">
    <location>
        <begin position="483"/>
        <end position="629"/>
    </location>
</feature>
<evidence type="ECO:0000256" key="4">
    <source>
        <dbReference type="ARBA" id="ARBA00022723"/>
    </source>
</evidence>
<feature type="signal peptide" evidence="8">
    <location>
        <begin position="1"/>
        <end position="36"/>
    </location>
</feature>
<dbReference type="SMART" id="SM00458">
    <property type="entry name" value="RICIN"/>
    <property type="match status" value="1"/>
</dbReference>
<proteinExistence type="inferred from homology"/>
<dbReference type="Pfam" id="PF18962">
    <property type="entry name" value="Por_Secre_tail"/>
    <property type="match status" value="1"/>
</dbReference>
<keyword evidence="7" id="KW-1015">Disulfide bond</keyword>